<dbReference type="EMBL" id="JAGPXD010000006">
    <property type="protein sequence ID" value="KAH7349316.1"/>
    <property type="molecule type" value="Genomic_DNA"/>
</dbReference>
<dbReference type="GO" id="GO:0003677">
    <property type="term" value="F:DNA binding"/>
    <property type="evidence" value="ECO:0007669"/>
    <property type="project" value="InterPro"/>
</dbReference>
<comment type="caution">
    <text evidence="5">The sequence shown here is derived from an EMBL/GenBank/DDBJ whole genome shotgun (WGS) entry which is preliminary data.</text>
</comment>
<dbReference type="InterPro" id="IPR001138">
    <property type="entry name" value="Zn2Cys6_DnaBD"/>
</dbReference>
<dbReference type="SMART" id="SM00066">
    <property type="entry name" value="GAL4"/>
    <property type="match status" value="1"/>
</dbReference>
<feature type="region of interest" description="Disordered" evidence="3">
    <location>
        <begin position="531"/>
        <end position="551"/>
    </location>
</feature>
<dbReference type="OrthoDB" id="2740448at2759"/>
<protein>
    <recommendedName>
        <fullName evidence="4">Zn(2)-C6 fungal-type domain-containing protein</fullName>
    </recommendedName>
</protein>
<dbReference type="GO" id="GO:0008270">
    <property type="term" value="F:zinc ion binding"/>
    <property type="evidence" value="ECO:0007669"/>
    <property type="project" value="InterPro"/>
</dbReference>
<dbReference type="PANTHER" id="PTHR31668:SF24">
    <property type="entry name" value="TRANSCRIPTION FACTOR, PUTATIVE-RELATED"/>
    <property type="match status" value="1"/>
</dbReference>
<feature type="domain" description="Zn(2)-C6 fungal-type" evidence="4">
    <location>
        <begin position="14"/>
        <end position="41"/>
    </location>
</feature>
<proteinExistence type="predicted"/>
<evidence type="ECO:0000313" key="5">
    <source>
        <dbReference type="EMBL" id="KAH7349316.1"/>
    </source>
</evidence>
<dbReference type="CDD" id="cd00067">
    <property type="entry name" value="GAL4"/>
    <property type="match status" value="1"/>
</dbReference>
<dbReference type="PANTHER" id="PTHR31668">
    <property type="entry name" value="GLUCOSE TRANSPORT TRANSCRIPTION REGULATOR RGT1-RELATED-RELATED"/>
    <property type="match status" value="1"/>
</dbReference>
<sequence>MPADTHPPSRVRRACDGCRVRKVKCDGAQPCAQCQHHGVHCLSTMEPEKRRNPVRGRLVARARGEAAAAAVAPPGGGGGGVHEHTSASLSSLSPATVAVAHSSPAFANSPPAPTPPHTADFLRSLLPAFERAVYPFSPAVSPAEMAASIDAMDDSLEDAALAFAFGAATTFLTQTAPTMRDDTASRISDLLRCSLEAHKRVDLRLDPRGRLDEDWPVSAKRIMTCVYLEISMMPFKLFDRSFHFIREAITMLQTVQAHQRQAADDDKPPPRAETLAFQRLYWEAYIHERFLTIASGFPSVLPPLASGVPLPDPSVDPAVEAGFNRLIQLFLILDDTFLSQWDGRGPAAAAAITMDWIEGKQVQLDQDEINAAEAEHELRRQGHGGLSELQHADLFITRLWMRTLLWQLALANGLLRSDPSRAVHEGLGLRFPALRLSTQLRSLVSRLDSIASISTQGSGILQKLFEITSTIADVLAVSAVHRSDVDTHIEDFVFVARFLMHFERVRDRQKAYLLEKIDVLRASHPTVMFPDLPPLPGGGGGGSQASTPMGM</sequence>
<dbReference type="InterPro" id="IPR036864">
    <property type="entry name" value="Zn2-C6_fun-type_DNA-bd_sf"/>
</dbReference>
<dbReference type="CDD" id="cd12148">
    <property type="entry name" value="fungal_TF_MHR"/>
    <property type="match status" value="1"/>
</dbReference>
<reference evidence="5" key="1">
    <citation type="journal article" date="2021" name="Nat. Commun.">
        <title>Genetic determinants of endophytism in the Arabidopsis root mycobiome.</title>
        <authorList>
            <person name="Mesny F."/>
            <person name="Miyauchi S."/>
            <person name="Thiergart T."/>
            <person name="Pickel B."/>
            <person name="Atanasova L."/>
            <person name="Karlsson M."/>
            <person name="Huettel B."/>
            <person name="Barry K.W."/>
            <person name="Haridas S."/>
            <person name="Chen C."/>
            <person name="Bauer D."/>
            <person name="Andreopoulos W."/>
            <person name="Pangilinan J."/>
            <person name="LaButti K."/>
            <person name="Riley R."/>
            <person name="Lipzen A."/>
            <person name="Clum A."/>
            <person name="Drula E."/>
            <person name="Henrissat B."/>
            <person name="Kohler A."/>
            <person name="Grigoriev I.V."/>
            <person name="Martin F.M."/>
            <person name="Hacquard S."/>
        </authorList>
    </citation>
    <scope>NUCLEOTIDE SEQUENCE</scope>
    <source>
        <strain evidence="5">MPI-CAGE-AT-0016</strain>
    </source>
</reference>
<dbReference type="Proteomes" id="UP000813385">
    <property type="component" value="Unassembled WGS sequence"/>
</dbReference>
<dbReference type="SMART" id="SM00906">
    <property type="entry name" value="Fungal_trans"/>
    <property type="match status" value="1"/>
</dbReference>
<dbReference type="AlphaFoldDB" id="A0A8K0T5D1"/>
<evidence type="ECO:0000256" key="3">
    <source>
        <dbReference type="SAM" id="MobiDB-lite"/>
    </source>
</evidence>
<gene>
    <name evidence="5" type="ORF">B0T11DRAFT_358152</name>
</gene>
<keyword evidence="2" id="KW-0539">Nucleus</keyword>
<dbReference type="Pfam" id="PF00172">
    <property type="entry name" value="Zn_clus"/>
    <property type="match status" value="1"/>
</dbReference>
<dbReference type="SUPFAM" id="SSF57701">
    <property type="entry name" value="Zn2/Cys6 DNA-binding domain"/>
    <property type="match status" value="1"/>
</dbReference>
<keyword evidence="1" id="KW-0479">Metal-binding</keyword>
<dbReference type="GO" id="GO:0006351">
    <property type="term" value="P:DNA-templated transcription"/>
    <property type="evidence" value="ECO:0007669"/>
    <property type="project" value="InterPro"/>
</dbReference>
<dbReference type="InterPro" id="IPR050797">
    <property type="entry name" value="Carb_Metab_Trans_Reg"/>
</dbReference>
<organism evidence="5 6">
    <name type="scientific">Plectosphaerella cucumerina</name>
    <dbReference type="NCBI Taxonomy" id="40658"/>
    <lineage>
        <taxon>Eukaryota</taxon>
        <taxon>Fungi</taxon>
        <taxon>Dikarya</taxon>
        <taxon>Ascomycota</taxon>
        <taxon>Pezizomycotina</taxon>
        <taxon>Sordariomycetes</taxon>
        <taxon>Hypocreomycetidae</taxon>
        <taxon>Glomerellales</taxon>
        <taxon>Plectosphaerellaceae</taxon>
        <taxon>Plectosphaerella</taxon>
    </lineage>
</organism>
<dbReference type="Gene3D" id="4.10.240.10">
    <property type="entry name" value="Zn(2)-C6 fungal-type DNA-binding domain"/>
    <property type="match status" value="1"/>
</dbReference>
<evidence type="ECO:0000259" key="4">
    <source>
        <dbReference type="PROSITE" id="PS50048"/>
    </source>
</evidence>
<dbReference type="PROSITE" id="PS50048">
    <property type="entry name" value="ZN2_CY6_FUNGAL_2"/>
    <property type="match status" value="1"/>
</dbReference>
<accession>A0A8K0T5D1</accession>
<dbReference type="InterPro" id="IPR007219">
    <property type="entry name" value="XnlR_reg_dom"/>
</dbReference>
<name>A0A8K0T5D1_9PEZI</name>
<evidence type="ECO:0000256" key="1">
    <source>
        <dbReference type="ARBA" id="ARBA00022723"/>
    </source>
</evidence>
<keyword evidence="6" id="KW-1185">Reference proteome</keyword>
<evidence type="ECO:0000313" key="6">
    <source>
        <dbReference type="Proteomes" id="UP000813385"/>
    </source>
</evidence>
<dbReference type="GO" id="GO:0000981">
    <property type="term" value="F:DNA-binding transcription factor activity, RNA polymerase II-specific"/>
    <property type="evidence" value="ECO:0007669"/>
    <property type="project" value="InterPro"/>
</dbReference>
<dbReference type="PROSITE" id="PS00463">
    <property type="entry name" value="ZN2_CY6_FUNGAL_1"/>
    <property type="match status" value="1"/>
</dbReference>
<evidence type="ECO:0000256" key="2">
    <source>
        <dbReference type="ARBA" id="ARBA00023242"/>
    </source>
</evidence>